<gene>
    <name evidence="9" type="ORF">DFQ06_0988</name>
</gene>
<dbReference type="GO" id="GO:0030246">
    <property type="term" value="F:carbohydrate binding"/>
    <property type="evidence" value="ECO:0007669"/>
    <property type="project" value="InterPro"/>
</dbReference>
<comment type="similarity">
    <text evidence="1 7">Belongs to the glycosyl hydrolase 43 family.</text>
</comment>
<keyword evidence="6 7" id="KW-0326">Glycosidase</keyword>
<dbReference type="PANTHER" id="PTHR43772">
    <property type="entry name" value="ENDO-1,4-BETA-XYLANASE"/>
    <property type="match status" value="1"/>
</dbReference>
<dbReference type="Proteomes" id="UP000294824">
    <property type="component" value="Unassembled WGS sequence"/>
</dbReference>
<feature type="domain" description="CBM6" evidence="8">
    <location>
        <begin position="320"/>
        <end position="443"/>
    </location>
</feature>
<evidence type="ECO:0000256" key="7">
    <source>
        <dbReference type="RuleBase" id="RU361187"/>
    </source>
</evidence>
<dbReference type="Gene3D" id="2.115.10.20">
    <property type="entry name" value="Glycosyl hydrolase domain, family 43"/>
    <property type="match status" value="1"/>
</dbReference>
<evidence type="ECO:0000313" key="9">
    <source>
        <dbReference type="EMBL" id="TDY64087.1"/>
    </source>
</evidence>
<evidence type="ECO:0000256" key="6">
    <source>
        <dbReference type="ARBA" id="ARBA00023295"/>
    </source>
</evidence>
<dbReference type="SMART" id="SM00606">
    <property type="entry name" value="CBD_IV"/>
    <property type="match status" value="1"/>
</dbReference>
<organism evidence="9 10">
    <name type="scientific">Algibacter lectus</name>
    <dbReference type="NCBI Taxonomy" id="221126"/>
    <lineage>
        <taxon>Bacteria</taxon>
        <taxon>Pseudomonadati</taxon>
        <taxon>Bacteroidota</taxon>
        <taxon>Flavobacteriia</taxon>
        <taxon>Flavobacteriales</taxon>
        <taxon>Flavobacteriaceae</taxon>
        <taxon>Algibacter</taxon>
    </lineage>
</organism>
<dbReference type="Pfam" id="PF03422">
    <property type="entry name" value="CBM_6"/>
    <property type="match status" value="1"/>
</dbReference>
<evidence type="ECO:0000259" key="8">
    <source>
        <dbReference type="PROSITE" id="PS51175"/>
    </source>
</evidence>
<dbReference type="Gene3D" id="2.60.120.260">
    <property type="entry name" value="Galactose-binding domain-like"/>
    <property type="match status" value="1"/>
</dbReference>
<dbReference type="AlphaFoldDB" id="A0A4R8MHN0"/>
<protein>
    <submittedName>
        <fullName evidence="9">Carbohydrate binding protein with CBM6 domain</fullName>
    </submittedName>
</protein>
<keyword evidence="2" id="KW-0858">Xylan degradation</keyword>
<evidence type="ECO:0000313" key="10">
    <source>
        <dbReference type="Proteomes" id="UP000294824"/>
    </source>
</evidence>
<dbReference type="PANTHER" id="PTHR43772:SF2">
    <property type="entry name" value="PUTATIVE (AFU_ORTHOLOGUE AFUA_2G04480)-RELATED"/>
    <property type="match status" value="1"/>
</dbReference>
<comment type="caution">
    <text evidence="9">The sequence shown here is derived from an EMBL/GenBank/DDBJ whole genome shotgun (WGS) entry which is preliminary data.</text>
</comment>
<keyword evidence="2" id="KW-0624">Polysaccharide degradation</keyword>
<dbReference type="InterPro" id="IPR052176">
    <property type="entry name" value="Glycosyl_Hydrlase_43_Enz"/>
</dbReference>
<dbReference type="GO" id="GO:0045493">
    <property type="term" value="P:xylan catabolic process"/>
    <property type="evidence" value="ECO:0007669"/>
    <property type="project" value="UniProtKB-KW"/>
</dbReference>
<dbReference type="Pfam" id="PF04616">
    <property type="entry name" value="Glyco_hydro_43"/>
    <property type="match status" value="1"/>
</dbReference>
<dbReference type="EMBL" id="SORL01000007">
    <property type="protein sequence ID" value="TDY64087.1"/>
    <property type="molecule type" value="Genomic_DNA"/>
</dbReference>
<evidence type="ECO:0000256" key="3">
    <source>
        <dbReference type="ARBA" id="ARBA00022729"/>
    </source>
</evidence>
<dbReference type="SUPFAM" id="SSF75005">
    <property type="entry name" value="Arabinanase/levansucrase/invertase"/>
    <property type="match status" value="1"/>
</dbReference>
<dbReference type="InterPro" id="IPR006584">
    <property type="entry name" value="Cellulose-bd_IV"/>
</dbReference>
<dbReference type="CDD" id="cd08990">
    <property type="entry name" value="GH43_AXH_like"/>
    <property type="match status" value="1"/>
</dbReference>
<dbReference type="SUPFAM" id="SSF49785">
    <property type="entry name" value="Galactose-binding domain-like"/>
    <property type="match status" value="1"/>
</dbReference>
<evidence type="ECO:0000256" key="5">
    <source>
        <dbReference type="ARBA" id="ARBA00023277"/>
    </source>
</evidence>
<dbReference type="GO" id="GO:0004553">
    <property type="term" value="F:hydrolase activity, hydrolyzing O-glycosyl compounds"/>
    <property type="evidence" value="ECO:0007669"/>
    <property type="project" value="InterPro"/>
</dbReference>
<reference evidence="9 10" key="1">
    <citation type="submission" date="2019-03" db="EMBL/GenBank/DDBJ databases">
        <title>Genomic Encyclopedia of Type Strains, Phase III (KMG-III): the genomes of soil and plant-associated and newly described type strains.</title>
        <authorList>
            <person name="Whitman W."/>
        </authorList>
    </citation>
    <scope>NUCLEOTIDE SEQUENCE [LARGE SCALE GENOMIC DNA]</scope>
    <source>
        <strain evidence="9 10">CECT 8301</strain>
    </source>
</reference>
<proteinExistence type="inferred from homology"/>
<dbReference type="RefSeq" id="WP_074935494.1">
    <property type="nucleotide sequence ID" value="NZ_FOLN01000001.1"/>
</dbReference>
<dbReference type="InterPro" id="IPR023296">
    <property type="entry name" value="Glyco_hydro_beta-prop_sf"/>
</dbReference>
<dbReference type="InterPro" id="IPR008979">
    <property type="entry name" value="Galactose-bd-like_sf"/>
</dbReference>
<evidence type="ECO:0000256" key="4">
    <source>
        <dbReference type="ARBA" id="ARBA00022801"/>
    </source>
</evidence>
<dbReference type="CDD" id="cd04084">
    <property type="entry name" value="CBM6_xylanase-like"/>
    <property type="match status" value="1"/>
</dbReference>
<dbReference type="PROSITE" id="PS51175">
    <property type="entry name" value="CBM6"/>
    <property type="match status" value="1"/>
</dbReference>
<keyword evidence="5" id="KW-0119">Carbohydrate metabolism</keyword>
<sequence>MKIISNSLLLFLTILINSGSLYSQNPIIRGYADPAMKVHDGKMYMAIGKDDAIGNKGFKMTYWTIISSTDLRDWKVEAHIDPKDTYLGEASTRCWAADLAFKNDKVYFYFSNAGEETGMLVADKPDGPYVDIYNKAFLPKEMSKNYEYDPTTFTDDDGRHYLIYGRNGFILNKMLYYQLIELNDDMVSLKGEPISLKTDTEFGFGEKGRARDHQYFHKYGDTYYLSCAGIYRTSKNIEGPYVNERSTGQPKGHASFANYNGQSYHAWEFTCAPYDNRAYRQVMMTYLHYKDNGDMISDPNFIETGKYYETGVGSYSALWKSIEAEWFFKKSEGIQKKEGQDGFVLKNIQNNDYVNFPSIIKMDANTTINFEVASKVDNATIEIRLDSPTGELLGTCNIPNTGSWYSYKTVSTPLKNKKKTHNLYFVFKGDKGELVHLNAFYFSK</sequence>
<keyword evidence="10" id="KW-1185">Reference proteome</keyword>
<evidence type="ECO:0000256" key="1">
    <source>
        <dbReference type="ARBA" id="ARBA00009865"/>
    </source>
</evidence>
<dbReference type="InterPro" id="IPR005084">
    <property type="entry name" value="CBM6"/>
</dbReference>
<keyword evidence="3" id="KW-0732">Signal</keyword>
<dbReference type="InterPro" id="IPR006710">
    <property type="entry name" value="Glyco_hydro_43"/>
</dbReference>
<keyword evidence="4 7" id="KW-0378">Hydrolase</keyword>
<name>A0A4R8MHN0_9FLAO</name>
<evidence type="ECO:0000256" key="2">
    <source>
        <dbReference type="ARBA" id="ARBA00022651"/>
    </source>
</evidence>
<accession>A0A4R8MHN0</accession>